<dbReference type="AlphaFoldDB" id="A0A2P2Q7U8"/>
<sequence length="87" mass="9261">MTVYCRVCLKPGQFQLSNSSIICIAILSSSTSVPFPASISAGGDPDDDEGDDPSSITNCFFFLLPNSTLITQFEVGRGPARSCHTPM</sequence>
<dbReference type="EMBL" id="GGEC01082485">
    <property type="protein sequence ID" value="MBX62969.1"/>
    <property type="molecule type" value="Transcribed_RNA"/>
</dbReference>
<name>A0A2P2Q7U8_RHIMU</name>
<organism evidence="1">
    <name type="scientific">Rhizophora mucronata</name>
    <name type="common">Asiatic mangrove</name>
    <dbReference type="NCBI Taxonomy" id="61149"/>
    <lineage>
        <taxon>Eukaryota</taxon>
        <taxon>Viridiplantae</taxon>
        <taxon>Streptophyta</taxon>
        <taxon>Embryophyta</taxon>
        <taxon>Tracheophyta</taxon>
        <taxon>Spermatophyta</taxon>
        <taxon>Magnoliopsida</taxon>
        <taxon>eudicotyledons</taxon>
        <taxon>Gunneridae</taxon>
        <taxon>Pentapetalae</taxon>
        <taxon>rosids</taxon>
        <taxon>fabids</taxon>
        <taxon>Malpighiales</taxon>
        <taxon>Rhizophoraceae</taxon>
        <taxon>Rhizophora</taxon>
    </lineage>
</organism>
<evidence type="ECO:0000313" key="1">
    <source>
        <dbReference type="EMBL" id="MBX62969.1"/>
    </source>
</evidence>
<proteinExistence type="predicted"/>
<reference evidence="1" key="1">
    <citation type="submission" date="2018-02" db="EMBL/GenBank/DDBJ databases">
        <title>Rhizophora mucronata_Transcriptome.</title>
        <authorList>
            <person name="Meera S.P."/>
            <person name="Sreeshan A."/>
            <person name="Augustine A."/>
        </authorList>
    </citation>
    <scope>NUCLEOTIDE SEQUENCE</scope>
    <source>
        <tissue evidence="1">Leaf</tissue>
    </source>
</reference>
<accession>A0A2P2Q7U8</accession>
<protein>
    <submittedName>
        <fullName evidence="1">Uncharacterized protein</fullName>
    </submittedName>
</protein>